<keyword evidence="6 8" id="KW-1133">Transmembrane helix</keyword>
<feature type="transmembrane region" description="Helical" evidence="8">
    <location>
        <begin position="93"/>
        <end position="113"/>
    </location>
</feature>
<dbReference type="InterPro" id="IPR011701">
    <property type="entry name" value="MFS"/>
</dbReference>
<dbReference type="PANTHER" id="PTHR43528">
    <property type="entry name" value="ALPHA-KETOGLUTARATE PERMEASE"/>
    <property type="match status" value="1"/>
</dbReference>
<evidence type="ECO:0000256" key="5">
    <source>
        <dbReference type="ARBA" id="ARBA00022847"/>
    </source>
</evidence>
<dbReference type="Pfam" id="PF07690">
    <property type="entry name" value="MFS_1"/>
    <property type="match status" value="1"/>
</dbReference>
<proteinExistence type="predicted"/>
<dbReference type="PROSITE" id="PS50850">
    <property type="entry name" value="MFS"/>
    <property type="match status" value="1"/>
</dbReference>
<comment type="subcellular location">
    <subcellularLocation>
        <location evidence="1">Cell membrane</location>
        <topology evidence="1">Multi-pass membrane protein</topology>
    </subcellularLocation>
</comment>
<name>A0A6I1EH44_9BURK</name>
<dbReference type="EMBL" id="WEHX01000095">
    <property type="protein sequence ID" value="KAB7654843.1"/>
    <property type="molecule type" value="Genomic_DNA"/>
</dbReference>
<comment type="caution">
    <text evidence="10">The sequence shown here is derived from an EMBL/GenBank/DDBJ whole genome shotgun (WGS) entry which is preliminary data.</text>
</comment>
<feature type="transmembrane region" description="Helical" evidence="8">
    <location>
        <begin position="284"/>
        <end position="303"/>
    </location>
</feature>
<dbReference type="RefSeq" id="WP_152158972.1">
    <property type="nucleotide sequence ID" value="NZ_WEHX01000095.1"/>
</dbReference>
<evidence type="ECO:0000259" key="9">
    <source>
        <dbReference type="PROSITE" id="PS50850"/>
    </source>
</evidence>
<accession>A0A6I1EH44</accession>
<dbReference type="SUPFAM" id="SSF103473">
    <property type="entry name" value="MFS general substrate transporter"/>
    <property type="match status" value="1"/>
</dbReference>
<evidence type="ECO:0000256" key="6">
    <source>
        <dbReference type="ARBA" id="ARBA00022989"/>
    </source>
</evidence>
<evidence type="ECO:0000256" key="4">
    <source>
        <dbReference type="ARBA" id="ARBA00022692"/>
    </source>
</evidence>
<sequence>METQQQTSSASLSREEVKTLGLSSLGGILEFYDFIIVFFFAKIISQHFFPSGIGEFWALLNTYGTFAAGYLARPLGGVVMAHFGDKFGRKNMFMLSIALMVIPTFSLAVIPTYETIGYAAPIFLILVRICQGIAIGGELPGAWVFIQEHAPQGHKNKFIGILTACVTGGILLGAIVALVMNTIYTQAELSDWAWRVPFVLGGIFGLISIYLRRFLQETPVFKKMRESKALAKFPLAEVLRTSRFGVYLSFVITWVLTGCIVIFILMMPGFTGGLLKFTPVETTYLQMAGIVSIVASCVLSGILADHLSPARLCTWYAIGFAASALLFCHNLYTAEPNTAYVAFWYVATCFFAGLYNFCPIFMSDVFPARIRFSGISFAYNISYALSGAVTPQLCFALHTYGKLHPDSIGSLGLGFYVVVLGLMAIGCAVAMKRVYGNGNTNTNTALSGAM</sequence>
<evidence type="ECO:0000256" key="8">
    <source>
        <dbReference type="SAM" id="Phobius"/>
    </source>
</evidence>
<keyword evidence="3" id="KW-1003">Cell membrane</keyword>
<dbReference type="GO" id="GO:0015293">
    <property type="term" value="F:symporter activity"/>
    <property type="evidence" value="ECO:0007669"/>
    <property type="project" value="UniProtKB-KW"/>
</dbReference>
<feature type="transmembrane region" description="Helical" evidence="8">
    <location>
        <begin position="20"/>
        <end position="44"/>
    </location>
</feature>
<feature type="transmembrane region" description="Helical" evidence="8">
    <location>
        <begin position="338"/>
        <end position="357"/>
    </location>
</feature>
<dbReference type="InterPro" id="IPR020846">
    <property type="entry name" value="MFS_dom"/>
</dbReference>
<dbReference type="GO" id="GO:0005886">
    <property type="term" value="C:plasma membrane"/>
    <property type="evidence" value="ECO:0007669"/>
    <property type="project" value="UniProtKB-SubCell"/>
</dbReference>
<keyword evidence="7 8" id="KW-0472">Membrane</keyword>
<feature type="transmembrane region" description="Helical" evidence="8">
    <location>
        <begin position="119"/>
        <end position="146"/>
    </location>
</feature>
<evidence type="ECO:0000313" key="11">
    <source>
        <dbReference type="Proteomes" id="UP000430564"/>
    </source>
</evidence>
<protein>
    <submittedName>
        <fullName evidence="10">MHS family MFS transporter</fullName>
    </submittedName>
</protein>
<keyword evidence="2" id="KW-0813">Transport</keyword>
<evidence type="ECO:0000256" key="7">
    <source>
        <dbReference type="ARBA" id="ARBA00023136"/>
    </source>
</evidence>
<dbReference type="AlphaFoldDB" id="A0A6I1EH44"/>
<reference evidence="10 11" key="1">
    <citation type="submission" date="2019-10" db="EMBL/GenBank/DDBJ databases">
        <title>Genome diversity of Sutterella seckii.</title>
        <authorList>
            <person name="Chaplin A.V."/>
            <person name="Sokolova S.R."/>
            <person name="Mosin K.A."/>
            <person name="Ivanova E.L."/>
            <person name="Kochetkova T.O."/>
            <person name="Goltsov A.Y."/>
            <person name="Trofimov D.Y."/>
            <person name="Efimov B.A."/>
        </authorList>
    </citation>
    <scope>NUCLEOTIDE SEQUENCE [LARGE SCALE GENOMIC DNA]</scope>
    <source>
        <strain evidence="10 11">ASD393</strain>
    </source>
</reference>
<evidence type="ECO:0000256" key="2">
    <source>
        <dbReference type="ARBA" id="ARBA00022448"/>
    </source>
</evidence>
<dbReference type="PANTHER" id="PTHR43528:SF7">
    <property type="entry name" value="MFS TRANSPORTER"/>
    <property type="match status" value="1"/>
</dbReference>
<dbReference type="InterPro" id="IPR036259">
    <property type="entry name" value="MFS_trans_sf"/>
</dbReference>
<keyword evidence="5" id="KW-0769">Symport</keyword>
<dbReference type="OrthoDB" id="6766492at2"/>
<feature type="transmembrane region" description="Helical" evidence="8">
    <location>
        <begin position="56"/>
        <end position="72"/>
    </location>
</feature>
<evidence type="ECO:0000256" key="1">
    <source>
        <dbReference type="ARBA" id="ARBA00004651"/>
    </source>
</evidence>
<dbReference type="InterPro" id="IPR051084">
    <property type="entry name" value="H+-coupled_symporters"/>
</dbReference>
<feature type="transmembrane region" description="Helical" evidence="8">
    <location>
        <begin position="315"/>
        <end position="332"/>
    </location>
</feature>
<feature type="transmembrane region" description="Helical" evidence="8">
    <location>
        <begin position="377"/>
        <end position="401"/>
    </location>
</feature>
<feature type="transmembrane region" description="Helical" evidence="8">
    <location>
        <begin position="413"/>
        <end position="431"/>
    </location>
</feature>
<keyword evidence="4 8" id="KW-0812">Transmembrane</keyword>
<evidence type="ECO:0000313" key="10">
    <source>
        <dbReference type="EMBL" id="KAB7654843.1"/>
    </source>
</evidence>
<feature type="transmembrane region" description="Helical" evidence="8">
    <location>
        <begin position="158"/>
        <end position="180"/>
    </location>
</feature>
<feature type="transmembrane region" description="Helical" evidence="8">
    <location>
        <begin position="244"/>
        <end position="264"/>
    </location>
</feature>
<gene>
    <name evidence="10" type="ORF">GBM95_10035</name>
</gene>
<feature type="domain" description="Major facilitator superfamily (MFS) profile" evidence="9">
    <location>
        <begin position="19"/>
        <end position="433"/>
    </location>
</feature>
<dbReference type="Gene3D" id="1.20.1250.20">
    <property type="entry name" value="MFS general substrate transporter like domains"/>
    <property type="match status" value="2"/>
</dbReference>
<dbReference type="Proteomes" id="UP000430564">
    <property type="component" value="Unassembled WGS sequence"/>
</dbReference>
<organism evidence="10 11">
    <name type="scientific">Sutterella seckii</name>
    <dbReference type="NCBI Taxonomy" id="1944635"/>
    <lineage>
        <taxon>Bacteria</taxon>
        <taxon>Pseudomonadati</taxon>
        <taxon>Pseudomonadota</taxon>
        <taxon>Betaproteobacteria</taxon>
        <taxon>Burkholderiales</taxon>
        <taxon>Sutterellaceae</taxon>
        <taxon>Sutterella</taxon>
    </lineage>
</organism>
<feature type="transmembrane region" description="Helical" evidence="8">
    <location>
        <begin position="192"/>
        <end position="215"/>
    </location>
</feature>
<evidence type="ECO:0000256" key="3">
    <source>
        <dbReference type="ARBA" id="ARBA00022475"/>
    </source>
</evidence>